<dbReference type="InParanoid" id="A0A316V533"/>
<feature type="domain" description="GST N-terminal" evidence="2">
    <location>
        <begin position="4"/>
        <end position="91"/>
    </location>
</feature>
<evidence type="ECO:0000259" key="2">
    <source>
        <dbReference type="PROSITE" id="PS50404"/>
    </source>
</evidence>
<organism evidence="4 5">
    <name type="scientific">Meira miltonrushii</name>
    <dbReference type="NCBI Taxonomy" id="1280837"/>
    <lineage>
        <taxon>Eukaryota</taxon>
        <taxon>Fungi</taxon>
        <taxon>Dikarya</taxon>
        <taxon>Basidiomycota</taxon>
        <taxon>Ustilaginomycotina</taxon>
        <taxon>Exobasidiomycetes</taxon>
        <taxon>Exobasidiales</taxon>
        <taxon>Brachybasidiaceae</taxon>
        <taxon>Meira</taxon>
    </lineage>
</organism>
<dbReference type="PANTHER" id="PTHR44051">
    <property type="entry name" value="GLUTATHIONE S-TRANSFERASE-RELATED"/>
    <property type="match status" value="1"/>
</dbReference>
<dbReference type="SUPFAM" id="SSF52833">
    <property type="entry name" value="Thioredoxin-like"/>
    <property type="match status" value="1"/>
</dbReference>
<dbReference type="Gene3D" id="1.20.1050.130">
    <property type="match status" value="1"/>
</dbReference>
<dbReference type="RefSeq" id="XP_025352958.1">
    <property type="nucleotide sequence ID" value="XM_025499380.1"/>
</dbReference>
<dbReference type="InterPro" id="IPR036282">
    <property type="entry name" value="Glutathione-S-Trfase_C_sf"/>
</dbReference>
<dbReference type="PROSITE" id="PS50404">
    <property type="entry name" value="GST_NTER"/>
    <property type="match status" value="1"/>
</dbReference>
<dbReference type="SFLD" id="SFLDG01151">
    <property type="entry name" value="Main.2:_Nu-like"/>
    <property type="match status" value="1"/>
</dbReference>
<comment type="similarity">
    <text evidence="1">Belongs to the GST superfamily.</text>
</comment>
<name>A0A316V533_9BASI</name>
<dbReference type="Proteomes" id="UP000245771">
    <property type="component" value="Unassembled WGS sequence"/>
</dbReference>
<dbReference type="Pfam" id="PF02798">
    <property type="entry name" value="GST_N"/>
    <property type="match status" value="1"/>
</dbReference>
<evidence type="ECO:0000256" key="1">
    <source>
        <dbReference type="ARBA" id="ARBA00007409"/>
    </source>
</evidence>
<dbReference type="PANTHER" id="PTHR44051:SF14">
    <property type="entry name" value="GLUTATHIONE S-TRANSFERASE II"/>
    <property type="match status" value="1"/>
</dbReference>
<sequence>MPAQFTLYTHKGPGPNPLKPAILLEKLGLDFDVIDLDFGDDPKRGVKSENFLKINPNGRVPALVDHSKNDFTVWESGAILYYLVEQYDKEGKFFGKDVAEKTVVMQWLTFQLSGLGPVQGNVNYAHHYWEPTYGEKPCKSVFTRFEGETHRLYKVMEQQLELQQKKGSKYIATDRLSIADISFFTWVRIAGFGKVDLSPYNQVNAWLKNIEADPQVQAADKKLPK</sequence>
<dbReference type="AlphaFoldDB" id="A0A316V533"/>
<dbReference type="InterPro" id="IPR004045">
    <property type="entry name" value="Glutathione_S-Trfase_N"/>
</dbReference>
<dbReference type="GO" id="GO:0016740">
    <property type="term" value="F:transferase activity"/>
    <property type="evidence" value="ECO:0007669"/>
    <property type="project" value="UniProtKB-KW"/>
</dbReference>
<dbReference type="Pfam" id="PF14497">
    <property type="entry name" value="GST_C_3"/>
    <property type="match status" value="1"/>
</dbReference>
<reference evidence="4 5" key="1">
    <citation type="journal article" date="2018" name="Mol. Biol. Evol.">
        <title>Broad Genomic Sampling Reveals a Smut Pathogenic Ancestry of the Fungal Clade Ustilaginomycotina.</title>
        <authorList>
            <person name="Kijpornyongpan T."/>
            <person name="Mondo S.J."/>
            <person name="Barry K."/>
            <person name="Sandor L."/>
            <person name="Lee J."/>
            <person name="Lipzen A."/>
            <person name="Pangilinan J."/>
            <person name="LaButti K."/>
            <person name="Hainaut M."/>
            <person name="Henrissat B."/>
            <person name="Grigoriev I.V."/>
            <person name="Spatafora J.W."/>
            <person name="Aime M.C."/>
        </authorList>
    </citation>
    <scope>NUCLEOTIDE SEQUENCE [LARGE SCALE GENOMIC DNA]</scope>
    <source>
        <strain evidence="4 5">MCA 3882</strain>
    </source>
</reference>
<dbReference type="EMBL" id="KZ819605">
    <property type="protein sequence ID" value="PWN32656.1"/>
    <property type="molecule type" value="Genomic_DNA"/>
</dbReference>
<dbReference type="InterPro" id="IPR004046">
    <property type="entry name" value="GST_C"/>
</dbReference>
<dbReference type="SFLD" id="SFLDS00019">
    <property type="entry name" value="Glutathione_Transferase_(cytos"/>
    <property type="match status" value="1"/>
</dbReference>
<dbReference type="InterPro" id="IPR010987">
    <property type="entry name" value="Glutathione-S-Trfase_C-like"/>
</dbReference>
<dbReference type="FunCoup" id="A0A316V533">
    <property type="interactions" value="100"/>
</dbReference>
<dbReference type="STRING" id="1280837.A0A316V533"/>
<proteinExistence type="inferred from homology"/>
<dbReference type="SFLD" id="SFLDG00358">
    <property type="entry name" value="Main_(cytGST)"/>
    <property type="match status" value="1"/>
</dbReference>
<keyword evidence="5" id="KW-1185">Reference proteome</keyword>
<evidence type="ECO:0000313" key="5">
    <source>
        <dbReference type="Proteomes" id="UP000245771"/>
    </source>
</evidence>
<feature type="domain" description="GST C-terminal" evidence="3">
    <location>
        <begin position="97"/>
        <end position="225"/>
    </location>
</feature>
<dbReference type="InterPro" id="IPR040079">
    <property type="entry name" value="Glutathione_S-Trfase"/>
</dbReference>
<dbReference type="CDD" id="cd03048">
    <property type="entry name" value="GST_N_Ure2p_like"/>
    <property type="match status" value="1"/>
</dbReference>
<evidence type="ECO:0000313" key="4">
    <source>
        <dbReference type="EMBL" id="PWN32656.1"/>
    </source>
</evidence>
<dbReference type="GeneID" id="37021161"/>
<dbReference type="OrthoDB" id="422574at2759"/>
<dbReference type="InterPro" id="IPR036249">
    <property type="entry name" value="Thioredoxin-like_sf"/>
</dbReference>
<gene>
    <name evidence="4" type="ORF">FA14DRAFT_161998</name>
</gene>
<keyword evidence="4" id="KW-0808">Transferase</keyword>
<dbReference type="SUPFAM" id="SSF47616">
    <property type="entry name" value="GST C-terminal domain-like"/>
    <property type="match status" value="1"/>
</dbReference>
<protein>
    <submittedName>
        <fullName evidence="4">Glutathione S-transferase</fullName>
    </submittedName>
</protein>
<dbReference type="PROSITE" id="PS50405">
    <property type="entry name" value="GST_CTER"/>
    <property type="match status" value="1"/>
</dbReference>
<evidence type="ECO:0000259" key="3">
    <source>
        <dbReference type="PROSITE" id="PS50405"/>
    </source>
</evidence>
<accession>A0A316V533</accession>